<dbReference type="InterPro" id="IPR003891">
    <property type="entry name" value="Initiation_fac_eIF4g_MI"/>
</dbReference>
<feature type="region of interest" description="Disordered" evidence="4">
    <location>
        <begin position="317"/>
        <end position="352"/>
    </location>
</feature>
<evidence type="ECO:0000313" key="7">
    <source>
        <dbReference type="Proteomes" id="UP000238350"/>
    </source>
</evidence>
<feature type="compositionally biased region" description="Basic and acidic residues" evidence="4">
    <location>
        <begin position="340"/>
        <end position="352"/>
    </location>
</feature>
<comment type="subcellular location">
    <subcellularLocation>
        <location evidence="1">Nucleus</location>
        <location evidence="1">Nucleolus</location>
    </subcellularLocation>
</comment>
<dbReference type="Pfam" id="PF02847">
    <property type="entry name" value="MA3"/>
    <property type="match status" value="1"/>
</dbReference>
<dbReference type="GeneID" id="36515947"/>
<dbReference type="Gene3D" id="1.25.40.180">
    <property type="match status" value="1"/>
</dbReference>
<dbReference type="InterPro" id="IPR050781">
    <property type="entry name" value="CWC22_splicing_factor"/>
</dbReference>
<dbReference type="PANTHER" id="PTHR18034">
    <property type="entry name" value="CELL CYCLE CONTROL PROTEIN CWF22-RELATED"/>
    <property type="match status" value="1"/>
</dbReference>
<evidence type="ECO:0000256" key="1">
    <source>
        <dbReference type="ARBA" id="ARBA00004604"/>
    </source>
</evidence>
<dbReference type="PANTHER" id="PTHR18034:SF4">
    <property type="entry name" value="NUCLEOLAR MIF4G DOMAIN-CONTAINING PROTEIN 1"/>
    <property type="match status" value="1"/>
</dbReference>
<dbReference type="SUPFAM" id="SSF48371">
    <property type="entry name" value="ARM repeat"/>
    <property type="match status" value="1"/>
</dbReference>
<organism evidence="6 7">
    <name type="scientific">Wickerhamiella sorbophila</name>
    <dbReference type="NCBI Taxonomy" id="45607"/>
    <lineage>
        <taxon>Eukaryota</taxon>
        <taxon>Fungi</taxon>
        <taxon>Dikarya</taxon>
        <taxon>Ascomycota</taxon>
        <taxon>Saccharomycotina</taxon>
        <taxon>Dipodascomycetes</taxon>
        <taxon>Dipodascales</taxon>
        <taxon>Trichomonascaceae</taxon>
        <taxon>Wickerhamiella</taxon>
    </lineage>
</organism>
<feature type="domain" description="MI" evidence="5">
    <location>
        <begin position="642"/>
        <end position="759"/>
    </location>
</feature>
<feature type="region of interest" description="Disordered" evidence="4">
    <location>
        <begin position="73"/>
        <end position="94"/>
    </location>
</feature>
<feature type="compositionally biased region" description="Acidic residues" evidence="4">
    <location>
        <begin position="261"/>
        <end position="273"/>
    </location>
</feature>
<keyword evidence="7" id="KW-1185">Reference proteome</keyword>
<protein>
    <submittedName>
        <fullName evidence="6">Suppressor of glycerol defect protein 1</fullName>
    </submittedName>
</protein>
<dbReference type="SMART" id="SM00543">
    <property type="entry name" value="MIF4G"/>
    <property type="match status" value="1"/>
</dbReference>
<keyword evidence="3" id="KW-0539">Nucleus</keyword>
<evidence type="ECO:0000256" key="2">
    <source>
        <dbReference type="ARBA" id="ARBA00006856"/>
    </source>
</evidence>
<dbReference type="Pfam" id="PF02854">
    <property type="entry name" value="MIF4G"/>
    <property type="match status" value="1"/>
</dbReference>
<dbReference type="Proteomes" id="UP000238350">
    <property type="component" value="Unassembled WGS sequence"/>
</dbReference>
<dbReference type="GO" id="GO:0005730">
    <property type="term" value="C:nucleolus"/>
    <property type="evidence" value="ECO:0007669"/>
    <property type="project" value="UniProtKB-SubCell"/>
</dbReference>
<dbReference type="OrthoDB" id="361797at2759"/>
<dbReference type="PROSITE" id="PS51366">
    <property type="entry name" value="MI"/>
    <property type="match status" value="1"/>
</dbReference>
<proteinExistence type="inferred from homology"/>
<evidence type="ECO:0000313" key="6">
    <source>
        <dbReference type="EMBL" id="PRT54579.1"/>
    </source>
</evidence>
<feature type="compositionally biased region" description="Basic and acidic residues" evidence="4">
    <location>
        <begin position="10"/>
        <end position="21"/>
    </location>
</feature>
<feature type="compositionally biased region" description="Acidic residues" evidence="4">
    <location>
        <begin position="187"/>
        <end position="199"/>
    </location>
</feature>
<comment type="similarity">
    <text evidence="2">Belongs to the CWC22 family.</text>
</comment>
<feature type="compositionally biased region" description="Basic residues" evidence="4">
    <location>
        <begin position="30"/>
        <end position="49"/>
    </location>
</feature>
<dbReference type="GO" id="GO:0042274">
    <property type="term" value="P:ribosomal small subunit biogenesis"/>
    <property type="evidence" value="ECO:0007669"/>
    <property type="project" value="TreeGrafter"/>
</dbReference>
<sequence length="867" mass="95993">MPRGPQLPRDLLDKLQGDKYNDWNQTHNFKGSKSRKQQRKEQRHQKKAGRAPARGEIKGKEMTAEETMAALAAAKKRKAPAETSFPAKKSKVKPFVSLHEEELRRKDEEDAKYYAKKLGLKGLKLPKGDDELGGLLGDLDFDRFSDLDKQVGSSSESDPDILGESDVDVPLNKDSEESIEIPWTDDSLSEGDFDSEAEAEAGSGDNGSDHDHEEASEGEFIENPWTDDSLSEGDFDEEESGSEEEPQNKNGSVEQPWSDDSLSEGDLDSDGEASENGIEMTAEQTMAALKAAKAGKSKKSAGEMTDEETVAALRAAKEAKSKPENPYAPAGGKYVPPSRRKLETTKSEEETKLQRQIKGALNKLAEANLNAIVNEIEGYFVQHTRAMVSNTLSTIIIESVSSQGTLQANFLLVHAGLVGALYRTVGVDFGAEFIQLLVEAFEKACKSGDDIKQANNLVQLLAECYAMQVVAPALVYDVIRELLGDLNENNTELLLSIVRSCGTQLRSDDPESLKEIIVLLQSSVGKVGQSSLSSRTKFLIESIVALKNQRQKSSNEGVLELRHRLRKVLGGIKGQVSDPLRVTLDDIRNIDTRGKWWIVGAAWAGQSRSTAKDHDQKEVDDMIGSAEPNWLELARKQRLNTDIRRAIFVALMGAEDYIDACQRIDKLHLKNKQAREVPHVILHCCANEKVYNPYYSLVAAKQCTQHQMRKTMQFTLWDFLGVLENGSSNVQKTMHYARFYASLVTQGALGLDILKNVDFLTANDDLRVFLEVFFVYLFRALGKQAEKQSSHNMVEGAQRDAKGLAQLLSQTKDKTILRGIQHVLPQVATSTAVGSGKNAERVKWCTTLANELIQELAAREHSADLRN</sequence>
<reference evidence="6 7" key="1">
    <citation type="submission" date="2017-04" db="EMBL/GenBank/DDBJ databases">
        <title>Genome sequencing of [Candida] sorbophila.</title>
        <authorList>
            <person name="Ahn J.O."/>
        </authorList>
    </citation>
    <scope>NUCLEOTIDE SEQUENCE [LARGE SCALE GENOMIC DNA]</scope>
    <source>
        <strain evidence="6 7">DS02</strain>
    </source>
</reference>
<evidence type="ECO:0000259" key="5">
    <source>
        <dbReference type="PROSITE" id="PS51366"/>
    </source>
</evidence>
<feature type="region of interest" description="Disordered" evidence="4">
    <location>
        <begin position="1"/>
        <end position="61"/>
    </location>
</feature>
<dbReference type="InterPro" id="IPR003890">
    <property type="entry name" value="MIF4G-like_typ-3"/>
</dbReference>
<dbReference type="STRING" id="45607.A0A2T0FI08"/>
<evidence type="ECO:0000256" key="3">
    <source>
        <dbReference type="ARBA" id="ARBA00023242"/>
    </source>
</evidence>
<dbReference type="AlphaFoldDB" id="A0A2T0FI08"/>
<feature type="region of interest" description="Disordered" evidence="4">
    <location>
        <begin position="148"/>
        <end position="284"/>
    </location>
</feature>
<gene>
    <name evidence="6" type="ORF">B9G98_02199</name>
</gene>
<dbReference type="RefSeq" id="XP_024664524.1">
    <property type="nucleotide sequence ID" value="XM_024808756.1"/>
</dbReference>
<dbReference type="InterPro" id="IPR016024">
    <property type="entry name" value="ARM-type_fold"/>
</dbReference>
<dbReference type="GO" id="GO:0003723">
    <property type="term" value="F:RNA binding"/>
    <property type="evidence" value="ECO:0007669"/>
    <property type="project" value="InterPro"/>
</dbReference>
<name>A0A2T0FI08_9ASCO</name>
<dbReference type="SMART" id="SM00544">
    <property type="entry name" value="MA3"/>
    <property type="match status" value="1"/>
</dbReference>
<feature type="compositionally biased region" description="Acidic residues" evidence="4">
    <location>
        <begin position="157"/>
        <end position="167"/>
    </location>
</feature>
<evidence type="ECO:0000256" key="4">
    <source>
        <dbReference type="SAM" id="MobiDB-lite"/>
    </source>
</evidence>
<accession>A0A2T0FI08</accession>
<feature type="compositionally biased region" description="Acidic residues" evidence="4">
    <location>
        <begin position="229"/>
        <end position="245"/>
    </location>
</feature>
<comment type="caution">
    <text evidence="6">The sequence shown here is derived from an EMBL/GenBank/DDBJ whole genome shotgun (WGS) entry which is preliminary data.</text>
</comment>
<dbReference type="EMBL" id="NDIQ01000021">
    <property type="protein sequence ID" value="PRT54579.1"/>
    <property type="molecule type" value="Genomic_DNA"/>
</dbReference>